<dbReference type="Proteomes" id="UP001515480">
    <property type="component" value="Unassembled WGS sequence"/>
</dbReference>
<dbReference type="SUPFAM" id="SSF88713">
    <property type="entry name" value="Glycoside hydrolase/deacetylase"/>
    <property type="match status" value="1"/>
</dbReference>
<dbReference type="InterPro" id="IPR011330">
    <property type="entry name" value="Glyco_hydro/deAcase_b/a-brl"/>
</dbReference>
<evidence type="ECO:0000256" key="1">
    <source>
        <dbReference type="SAM" id="SignalP"/>
    </source>
</evidence>
<sequence>MRAETLRLLLPSLAGAILITPTEVLPALQKLTTPRPLALPPALLGSVVPTDLDSLRPAGGVTGRGSRDGWRGVHVVVSVDWEGSGFDDEDLAAFRRFRDDFPDVPLTHFLNAAYFTRLAPEDVVGAVCASDKIRSVLRDGDEIGLHVHSDNHLVYAAGVTPKKFPSWNYLPDMTGHSVPLSAFSEEEVRQIVAFSCRTLEQQGFGRPKSFRAGGWHAGTSVFNALAAEGFTVDSSEVPYESIPGTFGQLQELWPDATRVSQPYYLESGLVEVPDNGCLADYVTADQMVDNFKEVVRAGIGKPAVLSLGFHQETAAKFLPRLRSALIEIELRAAMQRIPIRYDVVKDVALTLCKSR</sequence>
<evidence type="ECO:0000313" key="2">
    <source>
        <dbReference type="EMBL" id="KAL1520997.1"/>
    </source>
</evidence>
<comment type="caution">
    <text evidence="2">The sequence shown here is derived from an EMBL/GenBank/DDBJ whole genome shotgun (WGS) entry which is preliminary data.</text>
</comment>
<evidence type="ECO:0000313" key="3">
    <source>
        <dbReference type="Proteomes" id="UP001515480"/>
    </source>
</evidence>
<evidence type="ECO:0008006" key="4">
    <source>
        <dbReference type="Google" id="ProtNLM"/>
    </source>
</evidence>
<name>A0AB34JJC7_PRYPA</name>
<dbReference type="Gene3D" id="3.20.20.370">
    <property type="entry name" value="Glycoside hydrolase/deacetylase"/>
    <property type="match status" value="1"/>
</dbReference>
<gene>
    <name evidence="2" type="ORF">AB1Y20_022554</name>
</gene>
<feature type="chain" id="PRO_5044204572" description="Chitin deacetylase" evidence="1">
    <location>
        <begin position="17"/>
        <end position="355"/>
    </location>
</feature>
<feature type="signal peptide" evidence="1">
    <location>
        <begin position="1"/>
        <end position="16"/>
    </location>
</feature>
<proteinExistence type="predicted"/>
<dbReference type="GO" id="GO:0005975">
    <property type="term" value="P:carbohydrate metabolic process"/>
    <property type="evidence" value="ECO:0007669"/>
    <property type="project" value="InterPro"/>
</dbReference>
<keyword evidence="1" id="KW-0732">Signal</keyword>
<accession>A0AB34JJC7</accession>
<keyword evidence="3" id="KW-1185">Reference proteome</keyword>
<dbReference type="AlphaFoldDB" id="A0AB34JJC7"/>
<organism evidence="2 3">
    <name type="scientific">Prymnesium parvum</name>
    <name type="common">Toxic golden alga</name>
    <dbReference type="NCBI Taxonomy" id="97485"/>
    <lineage>
        <taxon>Eukaryota</taxon>
        <taxon>Haptista</taxon>
        <taxon>Haptophyta</taxon>
        <taxon>Prymnesiophyceae</taxon>
        <taxon>Prymnesiales</taxon>
        <taxon>Prymnesiaceae</taxon>
        <taxon>Prymnesium</taxon>
    </lineage>
</organism>
<reference evidence="2 3" key="1">
    <citation type="journal article" date="2024" name="Science">
        <title>Giant polyketide synthase enzymes in the biosynthesis of giant marine polyether toxins.</title>
        <authorList>
            <person name="Fallon T.R."/>
            <person name="Shende V.V."/>
            <person name="Wierzbicki I.H."/>
            <person name="Pendleton A.L."/>
            <person name="Watervoot N.F."/>
            <person name="Auber R.P."/>
            <person name="Gonzalez D.J."/>
            <person name="Wisecaver J.H."/>
            <person name="Moore B.S."/>
        </authorList>
    </citation>
    <scope>NUCLEOTIDE SEQUENCE [LARGE SCALE GENOMIC DNA]</scope>
    <source>
        <strain evidence="2 3">12B1</strain>
    </source>
</reference>
<dbReference type="EMBL" id="JBGBPQ010000008">
    <property type="protein sequence ID" value="KAL1520997.1"/>
    <property type="molecule type" value="Genomic_DNA"/>
</dbReference>
<protein>
    <recommendedName>
        <fullName evidence="4">Chitin deacetylase</fullName>
    </recommendedName>
</protein>